<dbReference type="Proteomes" id="UP000623129">
    <property type="component" value="Unassembled WGS sequence"/>
</dbReference>
<feature type="chain" id="PRO_5032659500" evidence="2">
    <location>
        <begin position="28"/>
        <end position="150"/>
    </location>
</feature>
<dbReference type="EMBL" id="SWLB01000014">
    <property type="protein sequence ID" value="KAF3329491.1"/>
    <property type="molecule type" value="Genomic_DNA"/>
</dbReference>
<protein>
    <submittedName>
        <fullName evidence="3">Uncharacterized protein</fullName>
    </submittedName>
</protein>
<evidence type="ECO:0000313" key="4">
    <source>
        <dbReference type="Proteomes" id="UP000623129"/>
    </source>
</evidence>
<evidence type="ECO:0000313" key="3">
    <source>
        <dbReference type="EMBL" id="KAF3329491.1"/>
    </source>
</evidence>
<feature type="compositionally biased region" description="Polar residues" evidence="1">
    <location>
        <begin position="114"/>
        <end position="130"/>
    </location>
</feature>
<evidence type="ECO:0000256" key="2">
    <source>
        <dbReference type="SAM" id="SignalP"/>
    </source>
</evidence>
<accession>A0A833QXL8</accession>
<organism evidence="3 4">
    <name type="scientific">Carex littledalei</name>
    <dbReference type="NCBI Taxonomy" id="544730"/>
    <lineage>
        <taxon>Eukaryota</taxon>
        <taxon>Viridiplantae</taxon>
        <taxon>Streptophyta</taxon>
        <taxon>Embryophyta</taxon>
        <taxon>Tracheophyta</taxon>
        <taxon>Spermatophyta</taxon>
        <taxon>Magnoliopsida</taxon>
        <taxon>Liliopsida</taxon>
        <taxon>Poales</taxon>
        <taxon>Cyperaceae</taxon>
        <taxon>Cyperoideae</taxon>
        <taxon>Cariceae</taxon>
        <taxon>Carex</taxon>
        <taxon>Carex subgen. Euthyceras</taxon>
    </lineage>
</organism>
<dbReference type="AlphaFoldDB" id="A0A833QXL8"/>
<keyword evidence="4" id="KW-1185">Reference proteome</keyword>
<evidence type="ECO:0000256" key="1">
    <source>
        <dbReference type="SAM" id="MobiDB-lite"/>
    </source>
</evidence>
<proteinExistence type="predicted"/>
<feature type="region of interest" description="Disordered" evidence="1">
    <location>
        <begin position="114"/>
        <end position="150"/>
    </location>
</feature>
<reference evidence="3" key="1">
    <citation type="submission" date="2020-01" db="EMBL/GenBank/DDBJ databases">
        <title>Genome sequence of Kobresia littledalei, the first chromosome-level genome in the family Cyperaceae.</title>
        <authorList>
            <person name="Qu G."/>
        </authorList>
    </citation>
    <scope>NUCLEOTIDE SEQUENCE</scope>
    <source>
        <strain evidence="3">C.B.Clarke</strain>
        <tissue evidence="3">Leaf</tissue>
    </source>
</reference>
<keyword evidence="2" id="KW-0732">Signal</keyword>
<comment type="caution">
    <text evidence="3">The sequence shown here is derived from an EMBL/GenBank/DDBJ whole genome shotgun (WGS) entry which is preliminary data.</text>
</comment>
<sequence length="150" mass="17229">MVQSSKVTFFFGVIVFSALLNDSISHARRDIFIHGNKEESIINEKEASDKEMNKITIADTKTDRFKERERMPSSHDTFARLKYKTRDADDQRQVSGANNSARKCFRGTKEDMKISSNFKPSSNLPGNTINGEIPFTSDYREIMKHPPRHN</sequence>
<name>A0A833QXL8_9POAL</name>
<gene>
    <name evidence="3" type="ORF">FCM35_KLT04822</name>
</gene>
<feature type="signal peptide" evidence="2">
    <location>
        <begin position="1"/>
        <end position="27"/>
    </location>
</feature>